<accession>A0A0G4GT26</accession>
<dbReference type="AlphaFoldDB" id="A0A0G4GT26"/>
<reference evidence="2 3" key="1">
    <citation type="submission" date="2014-11" db="EMBL/GenBank/DDBJ databases">
        <authorList>
            <person name="Zhu J."/>
            <person name="Qi W."/>
            <person name="Song R."/>
        </authorList>
    </citation>
    <scope>NUCLEOTIDE SEQUENCE [LARGE SCALE GENOMIC DNA]</scope>
</reference>
<dbReference type="InParanoid" id="A0A0G4GT26"/>
<keyword evidence="3" id="KW-1185">Reference proteome</keyword>
<dbReference type="Proteomes" id="UP000041254">
    <property type="component" value="Unassembled WGS sequence"/>
</dbReference>
<proteinExistence type="predicted"/>
<dbReference type="PhylomeDB" id="A0A0G4GT26"/>
<gene>
    <name evidence="2" type="ORF">Vbra_18672</name>
</gene>
<dbReference type="VEuPathDB" id="CryptoDB:Vbra_18672"/>
<evidence type="ECO:0000313" key="2">
    <source>
        <dbReference type="EMBL" id="CEM33868.1"/>
    </source>
</evidence>
<dbReference type="OrthoDB" id="2215036at2759"/>
<organism evidence="2 3">
    <name type="scientific">Vitrella brassicaformis (strain CCMP3155)</name>
    <dbReference type="NCBI Taxonomy" id="1169540"/>
    <lineage>
        <taxon>Eukaryota</taxon>
        <taxon>Sar</taxon>
        <taxon>Alveolata</taxon>
        <taxon>Colpodellida</taxon>
        <taxon>Vitrellaceae</taxon>
        <taxon>Vitrella</taxon>
    </lineage>
</organism>
<protein>
    <submittedName>
        <fullName evidence="2">Uncharacterized protein</fullName>
    </submittedName>
</protein>
<name>A0A0G4GT26_VITBC</name>
<feature type="region of interest" description="Disordered" evidence="1">
    <location>
        <begin position="72"/>
        <end position="100"/>
    </location>
</feature>
<dbReference type="EMBL" id="CDMY01000798">
    <property type="protein sequence ID" value="CEM33868.1"/>
    <property type="molecule type" value="Genomic_DNA"/>
</dbReference>
<evidence type="ECO:0000256" key="1">
    <source>
        <dbReference type="SAM" id="MobiDB-lite"/>
    </source>
</evidence>
<sequence>MAHRLVTHDGSQLDGALVERLQFIGHTLFREAISRQWQGWTPEQRASVKAVLLSYCCPTPLSCRPTIFDRSSSAAGPRAQLPDWSAAGADIPSGDPSLLPPMKELLGSEGLKAIDASPPT</sequence>
<evidence type="ECO:0000313" key="3">
    <source>
        <dbReference type="Proteomes" id="UP000041254"/>
    </source>
</evidence>